<dbReference type="Pfam" id="PF00387">
    <property type="entry name" value="PI-PLC-Y"/>
    <property type="match status" value="1"/>
</dbReference>
<keyword evidence="11" id="KW-1185">Reference proteome</keyword>
<dbReference type="SUPFAM" id="SSF51695">
    <property type="entry name" value="PLC-like phosphodiesterases"/>
    <property type="match status" value="1"/>
</dbReference>
<dbReference type="SUPFAM" id="SSF49562">
    <property type="entry name" value="C2 domain (Calcium/lipid-binding domain, CaLB)"/>
    <property type="match status" value="1"/>
</dbReference>
<dbReference type="PANTHER" id="PTHR10336:SF169">
    <property type="entry name" value="PHOSPHOINOSITIDE PHOSPHOLIPASE C"/>
    <property type="match status" value="1"/>
</dbReference>
<accession>A0A9P5D7V6</accession>
<evidence type="ECO:0000256" key="5">
    <source>
        <dbReference type="ARBA" id="ARBA00023224"/>
    </source>
</evidence>
<dbReference type="InterPro" id="IPR000909">
    <property type="entry name" value="PLipase_C_PInositol-sp_X_dom"/>
</dbReference>
<keyword evidence="5" id="KW-0807">Transducer</keyword>
<dbReference type="Gene3D" id="2.60.40.150">
    <property type="entry name" value="C2 domain"/>
    <property type="match status" value="1"/>
</dbReference>
<dbReference type="AlphaFoldDB" id="A0A9P5D7V6"/>
<dbReference type="FunFam" id="3.20.20.190:FF:000039">
    <property type="entry name" value="Phosphoinositide phospholipase C"/>
    <property type="match status" value="1"/>
</dbReference>
<keyword evidence="3 7" id="KW-0442">Lipid degradation</keyword>
<evidence type="ECO:0000256" key="4">
    <source>
        <dbReference type="ARBA" id="ARBA00023098"/>
    </source>
</evidence>
<dbReference type="GO" id="GO:0004435">
    <property type="term" value="F:phosphatidylinositol-4,5-bisphosphate phospholipase C activity"/>
    <property type="evidence" value="ECO:0007669"/>
    <property type="project" value="UniProtKB-EC"/>
</dbReference>
<feature type="domain" description="PI-PLC Y-box" evidence="9">
    <location>
        <begin position="314"/>
        <end position="432"/>
    </location>
</feature>
<dbReference type="PROSITE" id="PS50007">
    <property type="entry name" value="PIPLC_X_DOMAIN"/>
    <property type="match status" value="1"/>
</dbReference>
<comment type="catalytic activity">
    <reaction evidence="1 7">
        <text>a 1,2-diacyl-sn-glycero-3-phospho-(1D-myo-inositol-4,5-bisphosphate) + H2O = 1D-myo-inositol 1,4,5-trisphosphate + a 1,2-diacyl-sn-glycerol + H(+)</text>
        <dbReference type="Rhea" id="RHEA:33179"/>
        <dbReference type="ChEBI" id="CHEBI:15377"/>
        <dbReference type="ChEBI" id="CHEBI:15378"/>
        <dbReference type="ChEBI" id="CHEBI:17815"/>
        <dbReference type="ChEBI" id="CHEBI:58456"/>
        <dbReference type="ChEBI" id="CHEBI:203600"/>
        <dbReference type="EC" id="3.1.4.11"/>
    </reaction>
</comment>
<dbReference type="InterPro" id="IPR017946">
    <property type="entry name" value="PLC-like_Pdiesterase_TIM-brl"/>
</dbReference>
<dbReference type="InterPro" id="IPR001711">
    <property type="entry name" value="PLipase_C_Pinositol-sp_Y"/>
</dbReference>
<gene>
    <name evidence="10" type="ORF">GMORB2_0759</name>
</gene>
<dbReference type="GO" id="GO:0051209">
    <property type="term" value="P:release of sequestered calcium ion into cytosol"/>
    <property type="evidence" value="ECO:0007669"/>
    <property type="project" value="TreeGrafter"/>
</dbReference>
<dbReference type="PANTHER" id="PTHR10336">
    <property type="entry name" value="PHOSPHOINOSITIDE-SPECIFIC PHOSPHOLIPASE C FAMILY PROTEIN"/>
    <property type="match status" value="1"/>
</dbReference>
<keyword evidence="2 7" id="KW-0378">Hydrolase</keyword>
<dbReference type="InterPro" id="IPR001192">
    <property type="entry name" value="PI-PLC_fam"/>
</dbReference>
<comment type="caution">
    <text evidence="10">The sequence shown here is derived from an EMBL/GenBank/DDBJ whole genome shotgun (WGS) entry which is preliminary data.</text>
</comment>
<dbReference type="SMART" id="SM00148">
    <property type="entry name" value="PLCXc"/>
    <property type="match status" value="1"/>
</dbReference>
<dbReference type="PRINTS" id="PR00390">
    <property type="entry name" value="PHPHLIPASEC"/>
</dbReference>
<dbReference type="GO" id="GO:0048015">
    <property type="term" value="P:phosphatidylinositol-mediated signaling"/>
    <property type="evidence" value="ECO:0007669"/>
    <property type="project" value="TreeGrafter"/>
</dbReference>
<proteinExistence type="predicted"/>
<sequence length="587" mass="64334">MASDLASKVAGLNPFGSKNKGKGKGKIEEDDQGEGIDARGAGSRVYHGVSRREIRISPALKSYLVQNKTLSEDEADADNEGNTTEGLRRFVERPYVNIPRSATDFSHKLPDYFISSSHNTYLMAHQLYGTTCASAYEAAIKAGSRCVEIDAWDNSDHPDEPKVTHGYTLVSNIPFRLVCETLRNIYDEEREEADKKVHTDCPALTPIIISLENHCGAKGQKRLVEIMLEVLGDRLLAKPMVIGSKEHIPLAQLGHKIVVIVEFHMVGEASDDSDSSASDSPDSSDEEEDRTARKQYKDKKNQGKETSSVIIPELAELGVYAQSVKPPDNSWFETGTLANGPHHPLINVSETGLAAHLPANAVSVAKHNANHLMRVYPKGTRISSSNLKPVPFWNVGAQICALNGQNFGTSNQINDALFIGTGGYVLKPAPLREGGSGTLSTGRKVTLRLHLAGASDVPIPKGVDADDLRPYASCTLFHVDNMGRDPPKRRTSPYKPSKLGFLHKGGSPPSTDPVWDEVLEWEYDYNELTFIRILIKNDVSWAGNSNMLTLAVRLSYVTQGWTLLRMLDLKGNDTACSILAKFEFVDA</sequence>
<feature type="region of interest" description="Disordered" evidence="8">
    <location>
        <begin position="269"/>
        <end position="307"/>
    </location>
</feature>
<dbReference type="SMART" id="SM00149">
    <property type="entry name" value="PLCYc"/>
    <property type="match status" value="1"/>
</dbReference>
<dbReference type="GO" id="GO:0016042">
    <property type="term" value="P:lipid catabolic process"/>
    <property type="evidence" value="ECO:0007669"/>
    <property type="project" value="UniProtKB-KW"/>
</dbReference>
<dbReference type="Gene3D" id="3.20.20.190">
    <property type="entry name" value="Phosphatidylinositol (PI) phosphodiesterase"/>
    <property type="match status" value="1"/>
</dbReference>
<dbReference type="OrthoDB" id="269822at2759"/>
<reference evidence="10" key="1">
    <citation type="submission" date="2020-03" db="EMBL/GenBank/DDBJ databases">
        <title>Site-based positive gene gene selection in Geosmithia morbida across the United States reveals a broad range of putative effectors and factors for local host and environmental adapation.</title>
        <authorList>
            <person name="Onufrak A."/>
            <person name="Murdoch R.W."/>
            <person name="Gazis R."/>
            <person name="Huff M."/>
            <person name="Staton M."/>
            <person name="Klingeman W."/>
            <person name="Hadziabdic D."/>
        </authorList>
    </citation>
    <scope>NUCLEOTIDE SEQUENCE</scope>
    <source>
        <strain evidence="10">1262</strain>
    </source>
</reference>
<organism evidence="10 11">
    <name type="scientific">Geosmithia morbida</name>
    <dbReference type="NCBI Taxonomy" id="1094350"/>
    <lineage>
        <taxon>Eukaryota</taxon>
        <taxon>Fungi</taxon>
        <taxon>Dikarya</taxon>
        <taxon>Ascomycota</taxon>
        <taxon>Pezizomycotina</taxon>
        <taxon>Sordariomycetes</taxon>
        <taxon>Hypocreomycetidae</taxon>
        <taxon>Hypocreales</taxon>
        <taxon>Bionectriaceae</taxon>
        <taxon>Geosmithia</taxon>
    </lineage>
</organism>
<name>A0A9P5D7V6_9HYPO</name>
<evidence type="ECO:0000256" key="3">
    <source>
        <dbReference type="ARBA" id="ARBA00022963"/>
    </source>
</evidence>
<dbReference type="RefSeq" id="XP_035325673.1">
    <property type="nucleotide sequence ID" value="XM_035462743.1"/>
</dbReference>
<dbReference type="PROSITE" id="PS50008">
    <property type="entry name" value="PIPLC_Y_DOMAIN"/>
    <property type="match status" value="1"/>
</dbReference>
<dbReference type="EMBL" id="JAANYQ010000001">
    <property type="protein sequence ID" value="KAF4127021.1"/>
    <property type="molecule type" value="Genomic_DNA"/>
</dbReference>
<dbReference type="Proteomes" id="UP000749293">
    <property type="component" value="Unassembled WGS sequence"/>
</dbReference>
<dbReference type="Pfam" id="PF00388">
    <property type="entry name" value="PI-PLC-X"/>
    <property type="match status" value="1"/>
</dbReference>
<evidence type="ECO:0000256" key="1">
    <source>
        <dbReference type="ARBA" id="ARBA00001195"/>
    </source>
</evidence>
<protein>
    <recommendedName>
        <fullName evidence="7">Phosphoinositide phospholipase C</fullName>
        <ecNumber evidence="7">3.1.4.11</ecNumber>
    </recommendedName>
</protein>
<comment type="function">
    <text evidence="6">The production of the second messenger molecules diacylglycerol (DAG) and inositol 1,4,5-trisphosphate (IP3) is mediated by activated phosphatidylinositol-specific phospholipase C enzymes.</text>
</comment>
<dbReference type="InterPro" id="IPR035892">
    <property type="entry name" value="C2_domain_sf"/>
</dbReference>
<feature type="region of interest" description="Disordered" evidence="8">
    <location>
        <begin position="1"/>
        <end position="45"/>
    </location>
</feature>
<evidence type="ECO:0000256" key="2">
    <source>
        <dbReference type="ARBA" id="ARBA00022801"/>
    </source>
</evidence>
<evidence type="ECO:0000256" key="8">
    <source>
        <dbReference type="SAM" id="MobiDB-lite"/>
    </source>
</evidence>
<feature type="region of interest" description="Disordered" evidence="8">
    <location>
        <begin position="485"/>
        <end position="507"/>
    </location>
</feature>
<evidence type="ECO:0000256" key="6">
    <source>
        <dbReference type="ARBA" id="ARBA00059664"/>
    </source>
</evidence>
<evidence type="ECO:0000313" key="11">
    <source>
        <dbReference type="Proteomes" id="UP000749293"/>
    </source>
</evidence>
<dbReference type="EC" id="3.1.4.11" evidence="7"/>
<keyword evidence="4 7" id="KW-0443">Lipid metabolism</keyword>
<evidence type="ECO:0000256" key="7">
    <source>
        <dbReference type="RuleBase" id="RU361133"/>
    </source>
</evidence>
<dbReference type="GeneID" id="55966989"/>
<evidence type="ECO:0000259" key="9">
    <source>
        <dbReference type="PROSITE" id="PS50008"/>
    </source>
</evidence>
<evidence type="ECO:0000313" key="10">
    <source>
        <dbReference type="EMBL" id="KAF4127021.1"/>
    </source>
</evidence>